<dbReference type="GO" id="GO:0006139">
    <property type="term" value="P:nucleobase-containing compound metabolic process"/>
    <property type="evidence" value="ECO:0007669"/>
    <property type="project" value="InterPro"/>
</dbReference>
<dbReference type="InterPro" id="IPR051132">
    <property type="entry name" value="3-5_Exonuclease_domain"/>
</dbReference>
<gene>
    <name evidence="6" type="ORF">TrCOL_g10577</name>
</gene>
<feature type="domain" description="3'-5' exonuclease" evidence="5">
    <location>
        <begin position="37"/>
        <end position="202"/>
    </location>
</feature>
<dbReference type="GO" id="GO:0003676">
    <property type="term" value="F:nucleic acid binding"/>
    <property type="evidence" value="ECO:0007669"/>
    <property type="project" value="InterPro"/>
</dbReference>
<dbReference type="InterPro" id="IPR012337">
    <property type="entry name" value="RNaseH-like_sf"/>
</dbReference>
<dbReference type="Gene3D" id="3.30.420.10">
    <property type="entry name" value="Ribonuclease H-like superfamily/Ribonuclease H"/>
    <property type="match status" value="1"/>
</dbReference>
<reference evidence="7" key="1">
    <citation type="journal article" date="2023" name="Commun. Biol.">
        <title>Genome analysis of Parmales, the sister group of diatoms, reveals the evolutionary specialization of diatoms from phago-mixotrophs to photoautotrophs.</title>
        <authorList>
            <person name="Ban H."/>
            <person name="Sato S."/>
            <person name="Yoshikawa S."/>
            <person name="Yamada K."/>
            <person name="Nakamura Y."/>
            <person name="Ichinomiya M."/>
            <person name="Sato N."/>
            <person name="Blanc-Mathieu R."/>
            <person name="Endo H."/>
            <person name="Kuwata A."/>
            <person name="Ogata H."/>
        </authorList>
    </citation>
    <scope>NUCLEOTIDE SEQUENCE [LARGE SCALE GENOMIC DNA]</scope>
</reference>
<dbReference type="GO" id="GO:0005634">
    <property type="term" value="C:nucleus"/>
    <property type="evidence" value="ECO:0007669"/>
    <property type="project" value="TreeGrafter"/>
</dbReference>
<dbReference type="Pfam" id="PF01612">
    <property type="entry name" value="DNA_pol_A_exo1"/>
    <property type="match status" value="1"/>
</dbReference>
<keyword evidence="1" id="KW-0540">Nuclease</keyword>
<dbReference type="InterPro" id="IPR002562">
    <property type="entry name" value="3'-5'_exonuclease_dom"/>
</dbReference>
<evidence type="ECO:0000256" key="2">
    <source>
        <dbReference type="ARBA" id="ARBA00022801"/>
    </source>
</evidence>
<evidence type="ECO:0000313" key="6">
    <source>
        <dbReference type="EMBL" id="GMI41011.1"/>
    </source>
</evidence>
<evidence type="ECO:0000256" key="3">
    <source>
        <dbReference type="SAM" id="MobiDB-lite"/>
    </source>
</evidence>
<dbReference type="PANTHER" id="PTHR13620:SF104">
    <property type="entry name" value="EXONUCLEASE 3'-5' DOMAIN-CONTAINING PROTEIN 2"/>
    <property type="match status" value="1"/>
</dbReference>
<feature type="region of interest" description="Disordered" evidence="3">
    <location>
        <begin position="285"/>
        <end position="336"/>
    </location>
</feature>
<evidence type="ECO:0000256" key="4">
    <source>
        <dbReference type="SAM" id="SignalP"/>
    </source>
</evidence>
<dbReference type="InterPro" id="IPR036397">
    <property type="entry name" value="RNaseH_sf"/>
</dbReference>
<comment type="caution">
    <text evidence="6">The sequence shown here is derived from an EMBL/GenBank/DDBJ whole genome shotgun (WGS) entry which is preliminary data.</text>
</comment>
<evidence type="ECO:0000259" key="5">
    <source>
        <dbReference type="Pfam" id="PF01612"/>
    </source>
</evidence>
<dbReference type="EMBL" id="BRYA01000141">
    <property type="protein sequence ID" value="GMI41011.1"/>
    <property type="molecule type" value="Genomic_DNA"/>
</dbReference>
<dbReference type="GO" id="GO:0008408">
    <property type="term" value="F:3'-5' exonuclease activity"/>
    <property type="evidence" value="ECO:0007669"/>
    <property type="project" value="InterPro"/>
</dbReference>
<dbReference type="SUPFAM" id="SSF53098">
    <property type="entry name" value="Ribonuclease H-like"/>
    <property type="match status" value="1"/>
</dbReference>
<evidence type="ECO:0000313" key="7">
    <source>
        <dbReference type="Proteomes" id="UP001165065"/>
    </source>
</evidence>
<feature type="chain" id="PRO_5040829405" description="3'-5' exonuclease domain-containing protein" evidence="4">
    <location>
        <begin position="16"/>
        <end position="361"/>
    </location>
</feature>
<keyword evidence="7" id="KW-1185">Reference proteome</keyword>
<dbReference type="Proteomes" id="UP001165065">
    <property type="component" value="Unassembled WGS sequence"/>
</dbReference>
<name>A0A9W7LA32_9STRA</name>
<dbReference type="AlphaFoldDB" id="A0A9W7LA32"/>
<organism evidence="6 7">
    <name type="scientific">Triparma columacea</name>
    <dbReference type="NCBI Taxonomy" id="722753"/>
    <lineage>
        <taxon>Eukaryota</taxon>
        <taxon>Sar</taxon>
        <taxon>Stramenopiles</taxon>
        <taxon>Ochrophyta</taxon>
        <taxon>Bolidophyceae</taxon>
        <taxon>Parmales</taxon>
        <taxon>Triparmaceae</taxon>
        <taxon>Triparma</taxon>
    </lineage>
</organism>
<protein>
    <recommendedName>
        <fullName evidence="5">3'-5' exonuclease domain-containing protein</fullName>
    </recommendedName>
</protein>
<sequence length="361" mass="39023">MILHIFLSLLSLARWSHLPPISIETTTSAEVVTSWLSQHVKKDKGGISFLGLDTETVPGGQGYAPSASIHPATLQISTGSFSLIYQLANAQGAVPSTLVSVLRDPSVLCVGVAIDEDARSLYNLDPRLTVEGRLDLGGIAGSAKAVVGLGNATEAVLGKGLPKSKKLMLSDWSRVKLSEEQCEYAARDAWAAAEVIKELRRKFPAQFSDAAMADIVSKQMNVAELARRFEARKEARMRIKEGGMKYMSEEARPYREILDANRPPKVPVWEGLAIEFPVKVERKGGGGGGRWKGEVEVGRRGGGGGGRKGEGVKQGGKKGGWQKKGRPRVTEDGGKREVVQAKEMDQAEIDVIMKAIEEAYE</sequence>
<dbReference type="OrthoDB" id="48373at2759"/>
<proteinExistence type="predicted"/>
<dbReference type="PANTHER" id="PTHR13620">
    <property type="entry name" value="3-5 EXONUCLEASE"/>
    <property type="match status" value="1"/>
</dbReference>
<dbReference type="GO" id="GO:0005737">
    <property type="term" value="C:cytoplasm"/>
    <property type="evidence" value="ECO:0007669"/>
    <property type="project" value="TreeGrafter"/>
</dbReference>
<feature type="compositionally biased region" description="Gly residues" evidence="3">
    <location>
        <begin position="300"/>
        <end position="319"/>
    </location>
</feature>
<accession>A0A9W7LA32</accession>
<evidence type="ECO:0000256" key="1">
    <source>
        <dbReference type="ARBA" id="ARBA00022722"/>
    </source>
</evidence>
<keyword evidence="2" id="KW-0378">Hydrolase</keyword>
<feature type="signal peptide" evidence="4">
    <location>
        <begin position="1"/>
        <end position="15"/>
    </location>
</feature>
<keyword evidence="4" id="KW-0732">Signal</keyword>